<sequence>MDKNGEQIFTSEFWREINEQYFIVQSPVQITDIDILKSKPRNGRSSKFPSPLNKVIRQNNRAKLFQTNLSNLKTRFQLLFLQRQSKQESIESLIDEMIDQVCFDHLSTELQKAQELIRNITLCSDTQQLQIYNQEADLLSNLMHQIDWPDELSISIEQYQQQLNEIASCNRNALQILEQHIHQINLTLLYTYNSSQTGEHKLKLTRSRLSNHQIELSQLKHLIISQQDYQVAESIAKATFNDQNNTVHVILDKYLSKTPITMSLEDFGNLQRFREQQIDLVTQTCNLRSDDVFEMQMCHFCKEMVEIKNLKQCQYNHYSMGLHEYNLDLLICQRYQINAKQARQFLIDFYSGIYVIENKQIMCQRYFCLKCLKYDFDSYETTSYLWICPVCKGFCTCQRCERNDMIYKMKRQFLELNGDLDDVYKTSYFESLVKEKRRQLLDIPLEFLNNTKNEYEETIYQKANKRQNQLNQIRKRINKDDSRIVKKSQKLYQQESSSSSIKMKRSKETTTQNTISSLDSINSQMFI</sequence>
<keyword evidence="3" id="KW-1185">Reference proteome</keyword>
<reference evidence="2" key="1">
    <citation type="submission" date="2021-01" db="EMBL/GenBank/DDBJ databases">
        <authorList>
            <consortium name="Genoscope - CEA"/>
            <person name="William W."/>
        </authorList>
    </citation>
    <scope>NUCLEOTIDE SEQUENCE</scope>
</reference>
<proteinExistence type="predicted"/>
<accession>A0A8S1WK77</accession>
<protein>
    <submittedName>
        <fullName evidence="2">Uncharacterized protein</fullName>
    </submittedName>
</protein>
<dbReference type="EMBL" id="CAJJDP010000096">
    <property type="protein sequence ID" value="CAD8190484.1"/>
    <property type="molecule type" value="Genomic_DNA"/>
</dbReference>
<comment type="caution">
    <text evidence="2">The sequence shown here is derived from an EMBL/GenBank/DDBJ whole genome shotgun (WGS) entry which is preliminary data.</text>
</comment>
<name>A0A8S1WK77_PAROT</name>
<evidence type="ECO:0000256" key="1">
    <source>
        <dbReference type="SAM" id="MobiDB-lite"/>
    </source>
</evidence>
<feature type="region of interest" description="Disordered" evidence="1">
    <location>
        <begin position="493"/>
        <end position="515"/>
    </location>
</feature>
<organism evidence="2 3">
    <name type="scientific">Paramecium octaurelia</name>
    <dbReference type="NCBI Taxonomy" id="43137"/>
    <lineage>
        <taxon>Eukaryota</taxon>
        <taxon>Sar</taxon>
        <taxon>Alveolata</taxon>
        <taxon>Ciliophora</taxon>
        <taxon>Intramacronucleata</taxon>
        <taxon>Oligohymenophorea</taxon>
        <taxon>Peniculida</taxon>
        <taxon>Parameciidae</taxon>
        <taxon>Paramecium</taxon>
    </lineage>
</organism>
<gene>
    <name evidence="2" type="ORF">POCTA_138.1.T0970167</name>
</gene>
<dbReference type="OrthoDB" id="298344at2759"/>
<evidence type="ECO:0000313" key="2">
    <source>
        <dbReference type="EMBL" id="CAD8190484.1"/>
    </source>
</evidence>
<dbReference type="AlphaFoldDB" id="A0A8S1WK77"/>
<dbReference type="Proteomes" id="UP000683925">
    <property type="component" value="Unassembled WGS sequence"/>
</dbReference>
<dbReference type="OMA" id="SQQDYQV"/>
<evidence type="ECO:0000313" key="3">
    <source>
        <dbReference type="Proteomes" id="UP000683925"/>
    </source>
</evidence>